<dbReference type="Gene3D" id="2.60.40.1460">
    <property type="entry name" value="Integrin domains. Chain A, domain 2"/>
    <property type="match status" value="1"/>
</dbReference>
<dbReference type="InterPro" id="IPR032695">
    <property type="entry name" value="Integrin_dom_sf"/>
</dbReference>
<dbReference type="RefSeq" id="XP_007179592.2">
    <property type="nucleotide sequence ID" value="XM_007179530.3"/>
</dbReference>
<evidence type="ECO:0000256" key="4">
    <source>
        <dbReference type="ARBA" id="ARBA00022729"/>
    </source>
</evidence>
<dbReference type="InterPro" id="IPR048286">
    <property type="entry name" value="Integrin_alpha_Ig-like_3"/>
</dbReference>
<dbReference type="Gene3D" id="2.60.40.1530">
    <property type="entry name" value="ntegrin, alpha v. Chain A, domain 4"/>
    <property type="match status" value="1"/>
</dbReference>
<dbReference type="InterPro" id="IPR048285">
    <property type="entry name" value="Integrin_alpha_Ig-like_2"/>
</dbReference>
<dbReference type="SMART" id="SM00191">
    <property type="entry name" value="Int_alpha"/>
    <property type="match status" value="5"/>
</dbReference>
<dbReference type="GO" id="GO:0046872">
    <property type="term" value="F:metal ion binding"/>
    <property type="evidence" value="ECO:0007669"/>
    <property type="project" value="UniProtKB-KW"/>
</dbReference>
<keyword evidence="9 13" id="KW-0472">Membrane</keyword>
<evidence type="ECO:0000256" key="11">
    <source>
        <dbReference type="ARBA" id="ARBA00023180"/>
    </source>
</evidence>
<comment type="subcellular location">
    <subcellularLocation>
        <location evidence="1 13">Membrane</location>
        <topology evidence="1 13">Single-pass type I membrane protein</topology>
    </subcellularLocation>
</comment>
<dbReference type="GO" id="GO:0005178">
    <property type="term" value="F:integrin binding"/>
    <property type="evidence" value="ECO:0007669"/>
    <property type="project" value="TreeGrafter"/>
</dbReference>
<comment type="similarity">
    <text evidence="2 13">Belongs to the integrin alpha chain family.</text>
</comment>
<dbReference type="GO" id="GO:0033627">
    <property type="term" value="P:cell adhesion mediated by integrin"/>
    <property type="evidence" value="ECO:0007669"/>
    <property type="project" value="TreeGrafter"/>
</dbReference>
<evidence type="ECO:0000313" key="18">
    <source>
        <dbReference type="Proteomes" id="UP001652580"/>
    </source>
</evidence>
<dbReference type="Pfam" id="PF08441">
    <property type="entry name" value="Integrin_A_Ig_1"/>
    <property type="match status" value="1"/>
</dbReference>
<dbReference type="PROSITE" id="PS51470">
    <property type="entry name" value="FG_GAP"/>
    <property type="match status" value="4"/>
</dbReference>
<feature type="domain" description="Integrin alpha first immunoglubulin-like" evidence="15">
    <location>
        <begin position="475"/>
        <end position="639"/>
    </location>
</feature>
<evidence type="ECO:0000256" key="8">
    <source>
        <dbReference type="ARBA" id="ARBA00023037"/>
    </source>
</evidence>
<feature type="compositionally biased region" description="Basic and acidic residues" evidence="14">
    <location>
        <begin position="910"/>
        <end position="932"/>
    </location>
</feature>
<dbReference type="InterPro" id="IPR000413">
    <property type="entry name" value="Integrin_alpha"/>
</dbReference>
<sequence>MAGTPGRDPWGAPGICYLLGSLLAGLLFPGAVAFNLDVMGALRKEGEPGSLFGFSVALHRQLQPGPQSWLLVGAPQALALPGQQANRTGGLFACPLSLEETDCYRVDIDRGADVQKESKENQWLGVSVRSQGPGGKIVTCAHRYEARQRVDQILETRDVIGRCFVLSQDLAIRDELDGGEWKFCEGRPQGHEQFGFCQQGTAAAFSPDSHYLLFGAPGTYNWKGTARVELCVQGSADLAHLDDGPYEAGGEKEQDPRLIPVPANSYFGFSIDSGKSLVRAEELSFVAGAPRANHKGAVVILRKDSASRLVPEVMLSGERLTSGFGYSLAVADLNNDGWTDLVVGAPYYFERQEELGGAVYVYMNQGGHWAGVSPLRLCGSPDSMFGISLAVLGDLNQDGFPDLAVGAPFDGDGKVFIYHGSSLGVVVKPSQVLEGEAVGIKSFGYSLSGGLDVDGNRYPDLLVGSLADTAVLFRARPVLHVSHEVSILPRNIDLEQPNCASGHLVCMDLRVCFSYIASPSSYSPVVALDYTLDGDTDRRLRGQVPRVTFLSRGPDDPKHQASGTVWLKHQHDRVCGDTMLQLQENVKDKLRAIVVTLSYSLQTPRLRRQAPGQGLPPVAPILNAHQPSTQRTEIHFLKQGCGEDKVCQSNLQLVHARFCARVSDTEFQPLPMDADGTTALFALSGQPVIGLELKVTNLPSDPAQPQADGDDAHEAQLLVTLPASLHYSGVRALDPAEKPLCLSNENASHVECELGNPMKRGAQVTFYLILSTSGITIETTELEVELLLATISEQELQPVSARARVFIELPLSITGVAIPQQLFFSGVVRGESAMQSERDVGSKVKYEVTVSNQGQSLNTLGSAFLNIMWPHEIANGKWLLYPMRVELEGGQGPGQRGLCSPRPNILHLDVDSRDRRRRELGQPEPQEPHEQPEPSTSWWPVSSAEKKKNVTLDCTRGTASCVVFSCPLYSFDRAAVLHVWGRLWNSTFLEEYSAVKSLEVIVQANITVKSSIKNLLLRDASTVIPVMVYLDPVAVVAEGVPWWVILLAVLAGLLVLALLVLLMWKMGFFKRARYPEATVPQYHAVKIPREDRQQFKEEKTGTILRNNWGSPRREGPDAHPILAGDGHPELGSDGHPVPGTA</sequence>
<dbReference type="Pfam" id="PF01839">
    <property type="entry name" value="FG-GAP"/>
    <property type="match status" value="2"/>
</dbReference>
<dbReference type="InterPro" id="IPR028994">
    <property type="entry name" value="Integrin_alpha_N"/>
</dbReference>
<dbReference type="GO" id="GO:0050900">
    <property type="term" value="P:leukocyte migration"/>
    <property type="evidence" value="ECO:0007669"/>
    <property type="project" value="TreeGrafter"/>
</dbReference>
<feature type="region of interest" description="Disordered" evidence="14">
    <location>
        <begin position="910"/>
        <end position="941"/>
    </location>
</feature>
<dbReference type="SUPFAM" id="SSF69179">
    <property type="entry name" value="Integrin domains"/>
    <property type="match status" value="3"/>
</dbReference>
<keyword evidence="6 13" id="KW-0130">Cell adhesion</keyword>
<keyword evidence="4" id="KW-0732">Signal</keyword>
<dbReference type="Proteomes" id="UP001652580">
    <property type="component" value="Chromosome 11"/>
</dbReference>
<dbReference type="Pfam" id="PF20806">
    <property type="entry name" value="Integrin_A_Ig_3"/>
    <property type="match status" value="1"/>
</dbReference>
<evidence type="ECO:0000256" key="1">
    <source>
        <dbReference type="ARBA" id="ARBA00004479"/>
    </source>
</evidence>
<protein>
    <submittedName>
        <fullName evidence="19">Integrin alpha-7 isoform X5</fullName>
    </submittedName>
</protein>
<keyword evidence="8 13" id="KW-0401">Integrin</keyword>
<dbReference type="InterPro" id="IPR013649">
    <property type="entry name" value="Integrin_alpha_Ig-like_1"/>
</dbReference>
<feature type="domain" description="Integrin alpha second immunoglobulin-like" evidence="16">
    <location>
        <begin position="641"/>
        <end position="805"/>
    </location>
</feature>
<keyword evidence="3 13" id="KW-0812">Transmembrane</keyword>
<evidence type="ECO:0000256" key="9">
    <source>
        <dbReference type="ARBA" id="ARBA00023136"/>
    </source>
</evidence>
<feature type="transmembrane region" description="Helical" evidence="13">
    <location>
        <begin position="12"/>
        <end position="34"/>
    </location>
</feature>
<evidence type="ECO:0000256" key="6">
    <source>
        <dbReference type="ARBA" id="ARBA00022889"/>
    </source>
</evidence>
<dbReference type="Pfam" id="PF20805">
    <property type="entry name" value="Integrin_A_Ig_2"/>
    <property type="match status" value="1"/>
</dbReference>
<dbReference type="GO" id="GO:0009897">
    <property type="term" value="C:external side of plasma membrane"/>
    <property type="evidence" value="ECO:0007669"/>
    <property type="project" value="TreeGrafter"/>
</dbReference>
<evidence type="ECO:0000256" key="10">
    <source>
        <dbReference type="ARBA" id="ARBA00023170"/>
    </source>
</evidence>
<dbReference type="GO" id="GO:0007229">
    <property type="term" value="P:integrin-mediated signaling pathway"/>
    <property type="evidence" value="ECO:0007669"/>
    <property type="project" value="UniProtKB-KW"/>
</dbReference>
<dbReference type="GeneID" id="103006781"/>
<reference evidence="19" key="1">
    <citation type="submission" date="2025-08" db="UniProtKB">
        <authorList>
            <consortium name="RefSeq"/>
        </authorList>
    </citation>
    <scope>IDENTIFICATION</scope>
</reference>
<evidence type="ECO:0000259" key="15">
    <source>
        <dbReference type="Pfam" id="PF08441"/>
    </source>
</evidence>
<dbReference type="InterPro" id="IPR013517">
    <property type="entry name" value="FG-GAP"/>
</dbReference>
<feature type="repeat" description="FG-GAP" evidence="12">
    <location>
        <begin position="310"/>
        <end position="371"/>
    </location>
</feature>
<dbReference type="PROSITE" id="PS00242">
    <property type="entry name" value="INTEGRIN_ALPHA"/>
    <property type="match status" value="1"/>
</dbReference>
<name>A0A383ZWU5_BALAC</name>
<dbReference type="PANTHER" id="PTHR23220">
    <property type="entry name" value="INTEGRIN ALPHA"/>
    <property type="match status" value="1"/>
</dbReference>
<dbReference type="CTD" id="3679"/>
<accession>A0A383ZWU5</accession>
<keyword evidence="18" id="KW-1185">Reference proteome</keyword>
<dbReference type="InterPro" id="IPR018184">
    <property type="entry name" value="Integrin_alpha_C_CS"/>
</dbReference>
<feature type="transmembrane region" description="Helical" evidence="13">
    <location>
        <begin position="1042"/>
        <end position="1064"/>
    </location>
</feature>
<evidence type="ECO:0000256" key="3">
    <source>
        <dbReference type="ARBA" id="ARBA00022692"/>
    </source>
</evidence>
<evidence type="ECO:0000256" key="14">
    <source>
        <dbReference type="SAM" id="MobiDB-lite"/>
    </source>
</evidence>
<gene>
    <name evidence="19" type="primary">ITGA7</name>
</gene>
<evidence type="ECO:0000256" key="7">
    <source>
        <dbReference type="ARBA" id="ARBA00022989"/>
    </source>
</evidence>
<evidence type="ECO:0000259" key="17">
    <source>
        <dbReference type="Pfam" id="PF20806"/>
    </source>
</evidence>
<organism evidence="18 19">
    <name type="scientific">Balaenoptera acutorostrata</name>
    <name type="common">Common minke whale</name>
    <name type="synonym">Balaena rostrata</name>
    <dbReference type="NCBI Taxonomy" id="9767"/>
    <lineage>
        <taxon>Eukaryota</taxon>
        <taxon>Metazoa</taxon>
        <taxon>Chordata</taxon>
        <taxon>Craniata</taxon>
        <taxon>Vertebrata</taxon>
        <taxon>Euteleostomi</taxon>
        <taxon>Mammalia</taxon>
        <taxon>Eutheria</taxon>
        <taxon>Laurasiatheria</taxon>
        <taxon>Artiodactyla</taxon>
        <taxon>Whippomorpha</taxon>
        <taxon>Cetacea</taxon>
        <taxon>Mysticeti</taxon>
        <taxon>Balaenopteridae</taxon>
        <taxon>Balaenoptera</taxon>
    </lineage>
</organism>
<feature type="region of interest" description="Disordered" evidence="14">
    <location>
        <begin position="1099"/>
        <end position="1141"/>
    </location>
</feature>
<evidence type="ECO:0000256" key="5">
    <source>
        <dbReference type="ARBA" id="ARBA00022737"/>
    </source>
</evidence>
<dbReference type="AlphaFoldDB" id="A0A383ZWU5"/>
<keyword evidence="11" id="KW-0325">Glycoprotein</keyword>
<evidence type="ECO:0000256" key="13">
    <source>
        <dbReference type="RuleBase" id="RU003762"/>
    </source>
</evidence>
<feature type="repeat" description="FG-GAP" evidence="12">
    <location>
        <begin position="372"/>
        <end position="427"/>
    </location>
</feature>
<feature type="repeat" description="FG-GAP" evidence="12">
    <location>
        <begin position="35"/>
        <end position="103"/>
    </location>
</feature>
<dbReference type="GO" id="GO:0007160">
    <property type="term" value="P:cell-matrix adhesion"/>
    <property type="evidence" value="ECO:0007669"/>
    <property type="project" value="TreeGrafter"/>
</dbReference>
<dbReference type="SUPFAM" id="SSF69318">
    <property type="entry name" value="Integrin alpha N-terminal domain"/>
    <property type="match status" value="1"/>
</dbReference>
<dbReference type="GO" id="GO:0008305">
    <property type="term" value="C:integrin complex"/>
    <property type="evidence" value="ECO:0007669"/>
    <property type="project" value="InterPro"/>
</dbReference>
<dbReference type="InterPro" id="IPR013519">
    <property type="entry name" value="Int_alpha_beta-p"/>
</dbReference>
<evidence type="ECO:0000259" key="16">
    <source>
        <dbReference type="Pfam" id="PF20805"/>
    </source>
</evidence>
<keyword evidence="10 13" id="KW-0675">Receptor</keyword>
<dbReference type="Gene3D" id="1.20.5.930">
    <property type="entry name" value="Bicelle-embedded integrin alpha(iib) transmembrane segment"/>
    <property type="match status" value="1"/>
</dbReference>
<evidence type="ECO:0000313" key="19">
    <source>
        <dbReference type="RefSeq" id="XP_007179592.2"/>
    </source>
</evidence>
<feature type="repeat" description="FG-GAP" evidence="12">
    <location>
        <begin position="431"/>
        <end position="490"/>
    </location>
</feature>
<keyword evidence="5" id="KW-0677">Repeat</keyword>
<keyword evidence="7 13" id="KW-1133">Transmembrane helix</keyword>
<dbReference type="Gene3D" id="2.60.40.1510">
    <property type="entry name" value="ntegrin, alpha v. Chain A, domain 3"/>
    <property type="match status" value="1"/>
</dbReference>
<evidence type="ECO:0000256" key="12">
    <source>
        <dbReference type="PROSITE-ProRule" id="PRU00803"/>
    </source>
</evidence>
<dbReference type="PANTHER" id="PTHR23220:SF90">
    <property type="entry name" value="INTEGRIN ALPHA-7"/>
    <property type="match status" value="1"/>
</dbReference>
<dbReference type="PRINTS" id="PR01185">
    <property type="entry name" value="INTEGRINA"/>
</dbReference>
<proteinExistence type="inferred from homology"/>
<feature type="domain" description="Integrin alpha third immunoglobulin-like" evidence="17">
    <location>
        <begin position="811"/>
        <end position="1029"/>
    </location>
</feature>
<dbReference type="Gene3D" id="2.130.10.130">
    <property type="entry name" value="Integrin alpha, N-terminal"/>
    <property type="match status" value="1"/>
</dbReference>
<comment type="caution">
    <text evidence="13">Lacks conserved residue(s) required for the propagation of feature annotation.</text>
</comment>
<evidence type="ECO:0000256" key="2">
    <source>
        <dbReference type="ARBA" id="ARBA00008054"/>
    </source>
</evidence>
<dbReference type="GO" id="GO:0098609">
    <property type="term" value="P:cell-cell adhesion"/>
    <property type="evidence" value="ECO:0007669"/>
    <property type="project" value="TreeGrafter"/>
</dbReference>